<proteinExistence type="inferred from homology"/>
<evidence type="ECO:0000256" key="3">
    <source>
        <dbReference type="ARBA" id="ARBA00022606"/>
    </source>
</evidence>
<evidence type="ECO:0000256" key="8">
    <source>
        <dbReference type="ARBA" id="ARBA00023170"/>
    </source>
</evidence>
<dbReference type="EMBL" id="JALNTZ010000002">
    <property type="protein sequence ID" value="KAJ3663575.1"/>
    <property type="molecule type" value="Genomic_DNA"/>
</dbReference>
<keyword evidence="9 10" id="KW-0807">Transducer</keyword>
<keyword evidence="3 10" id="KW-0716">Sensory transduction</keyword>
<evidence type="ECO:0000256" key="6">
    <source>
        <dbReference type="ARBA" id="ARBA00022989"/>
    </source>
</evidence>
<comment type="caution">
    <text evidence="10">Lacks conserved residue(s) required for the propagation of feature annotation.</text>
</comment>
<dbReference type="PANTHER" id="PTHR21137">
    <property type="entry name" value="ODORANT RECEPTOR"/>
    <property type="match status" value="1"/>
</dbReference>
<feature type="transmembrane region" description="Helical" evidence="10">
    <location>
        <begin position="169"/>
        <end position="189"/>
    </location>
</feature>
<dbReference type="InterPro" id="IPR004117">
    <property type="entry name" value="7tm6_olfct_rcpt"/>
</dbReference>
<evidence type="ECO:0000313" key="11">
    <source>
        <dbReference type="EMBL" id="KAJ3663575.1"/>
    </source>
</evidence>
<feature type="transmembrane region" description="Helical" evidence="10">
    <location>
        <begin position="126"/>
        <end position="149"/>
    </location>
</feature>
<sequence>MKKYDWVSTVKLNLFVFKLAGLWPQGSGYKFNFYLLHGIITTFILGFIQSFCQTWKLLTNFNDLQVVTETAFLSISESLVVVKMFYLALNMRSLKKLLINLNSDLFQPHSLDQIELVKPSLNTWRLMYNLLGSSITVAIIFWAMVPVLTNTIKQHRLPFMAWYPYDTTISPLYEITYIHQVASILYIAYVNVNLDTFIAAFSLYAGAQLDILCDNLKNMSPEVFRESLVVCVRRHREIISFVKTYNKAFNWIIFIQFFASAVSLGLTMFLLSVVEPFSSEFCSFLFYGNAVLLEIFIYCWFGNELQIKSSQVFTVAFQSQWADADQESKYDLVFFMMKTQNILKISAMNLFDLSLENFLKILKTAYSYFALVSRLSSDE</sequence>
<feature type="transmembrane region" description="Helical" evidence="10">
    <location>
        <begin position="71"/>
        <end position="89"/>
    </location>
</feature>
<keyword evidence="2" id="KW-1003">Cell membrane</keyword>
<dbReference type="GO" id="GO:0005886">
    <property type="term" value="C:plasma membrane"/>
    <property type="evidence" value="ECO:0007669"/>
    <property type="project" value="UniProtKB-SubCell"/>
</dbReference>
<keyword evidence="7 10" id="KW-0472">Membrane</keyword>
<evidence type="ECO:0000256" key="4">
    <source>
        <dbReference type="ARBA" id="ARBA00022692"/>
    </source>
</evidence>
<keyword evidence="4 10" id="KW-0812">Transmembrane</keyword>
<dbReference type="PANTHER" id="PTHR21137:SF35">
    <property type="entry name" value="ODORANT RECEPTOR 19A-RELATED"/>
    <property type="match status" value="1"/>
</dbReference>
<evidence type="ECO:0000313" key="12">
    <source>
        <dbReference type="Proteomes" id="UP001168821"/>
    </source>
</evidence>
<dbReference type="Pfam" id="PF02949">
    <property type="entry name" value="7tm_6"/>
    <property type="match status" value="1"/>
</dbReference>
<evidence type="ECO:0000256" key="5">
    <source>
        <dbReference type="ARBA" id="ARBA00022725"/>
    </source>
</evidence>
<evidence type="ECO:0000256" key="1">
    <source>
        <dbReference type="ARBA" id="ARBA00004651"/>
    </source>
</evidence>
<dbReference type="AlphaFoldDB" id="A0AA38MME0"/>
<accession>A0AA38MME0</accession>
<organism evidence="11 12">
    <name type="scientific">Zophobas morio</name>
    <dbReference type="NCBI Taxonomy" id="2755281"/>
    <lineage>
        <taxon>Eukaryota</taxon>
        <taxon>Metazoa</taxon>
        <taxon>Ecdysozoa</taxon>
        <taxon>Arthropoda</taxon>
        <taxon>Hexapoda</taxon>
        <taxon>Insecta</taxon>
        <taxon>Pterygota</taxon>
        <taxon>Neoptera</taxon>
        <taxon>Endopterygota</taxon>
        <taxon>Coleoptera</taxon>
        <taxon>Polyphaga</taxon>
        <taxon>Cucujiformia</taxon>
        <taxon>Tenebrionidae</taxon>
        <taxon>Zophobas</taxon>
    </lineage>
</organism>
<keyword evidence="6 10" id="KW-1133">Transmembrane helix</keyword>
<comment type="similarity">
    <text evidence="10">Belongs to the insect chemoreceptor superfamily. Heteromeric odorant receptor channel (TC 1.A.69) family.</text>
</comment>
<evidence type="ECO:0000256" key="2">
    <source>
        <dbReference type="ARBA" id="ARBA00022475"/>
    </source>
</evidence>
<feature type="transmembrane region" description="Helical" evidence="10">
    <location>
        <begin position="31"/>
        <end position="51"/>
    </location>
</feature>
<feature type="transmembrane region" description="Helical" evidence="10">
    <location>
        <begin position="284"/>
        <end position="301"/>
    </location>
</feature>
<evidence type="ECO:0000256" key="9">
    <source>
        <dbReference type="ARBA" id="ARBA00023224"/>
    </source>
</evidence>
<keyword evidence="8 10" id="KW-0675">Receptor</keyword>
<reference evidence="11" key="1">
    <citation type="journal article" date="2023" name="G3 (Bethesda)">
        <title>Whole genome assemblies of Zophobas morio and Tenebrio molitor.</title>
        <authorList>
            <person name="Kaur S."/>
            <person name="Stinson S.A."/>
            <person name="diCenzo G.C."/>
        </authorList>
    </citation>
    <scope>NUCLEOTIDE SEQUENCE</scope>
    <source>
        <strain evidence="11">QUZm001</strain>
    </source>
</reference>
<dbReference type="GO" id="GO:0007165">
    <property type="term" value="P:signal transduction"/>
    <property type="evidence" value="ECO:0007669"/>
    <property type="project" value="UniProtKB-KW"/>
</dbReference>
<dbReference type="GO" id="GO:0004984">
    <property type="term" value="F:olfactory receptor activity"/>
    <property type="evidence" value="ECO:0007669"/>
    <property type="project" value="InterPro"/>
</dbReference>
<comment type="caution">
    <text evidence="11">The sequence shown here is derived from an EMBL/GenBank/DDBJ whole genome shotgun (WGS) entry which is preliminary data.</text>
</comment>
<gene>
    <name evidence="11" type="ORF">Zmor_007824</name>
</gene>
<evidence type="ECO:0000256" key="10">
    <source>
        <dbReference type="RuleBase" id="RU351113"/>
    </source>
</evidence>
<keyword evidence="12" id="KW-1185">Reference proteome</keyword>
<feature type="transmembrane region" description="Helical" evidence="10">
    <location>
        <begin position="248"/>
        <end position="272"/>
    </location>
</feature>
<protein>
    <recommendedName>
        <fullName evidence="10">Odorant receptor</fullName>
    </recommendedName>
</protein>
<comment type="subcellular location">
    <subcellularLocation>
        <location evidence="1 10">Cell membrane</location>
        <topology evidence="1 10">Multi-pass membrane protein</topology>
    </subcellularLocation>
</comment>
<evidence type="ECO:0000256" key="7">
    <source>
        <dbReference type="ARBA" id="ARBA00023136"/>
    </source>
</evidence>
<name>A0AA38MME0_9CUCU</name>
<dbReference type="GO" id="GO:0005549">
    <property type="term" value="F:odorant binding"/>
    <property type="evidence" value="ECO:0007669"/>
    <property type="project" value="InterPro"/>
</dbReference>
<keyword evidence="5 10" id="KW-0552">Olfaction</keyword>
<dbReference type="Proteomes" id="UP001168821">
    <property type="component" value="Unassembled WGS sequence"/>
</dbReference>